<evidence type="ECO:0000256" key="11">
    <source>
        <dbReference type="ARBA" id="ARBA00023237"/>
    </source>
</evidence>
<organism evidence="17 18">
    <name type="scientific">Chryseosolibacter indicus</name>
    <dbReference type="NCBI Taxonomy" id="2782351"/>
    <lineage>
        <taxon>Bacteria</taxon>
        <taxon>Pseudomonadati</taxon>
        <taxon>Bacteroidota</taxon>
        <taxon>Cytophagia</taxon>
        <taxon>Cytophagales</taxon>
        <taxon>Chryseotaleaceae</taxon>
        <taxon>Chryseosolibacter</taxon>
    </lineage>
</organism>
<evidence type="ECO:0000256" key="13">
    <source>
        <dbReference type="RuleBase" id="RU003357"/>
    </source>
</evidence>
<keyword evidence="3 12" id="KW-1134">Transmembrane beta strand</keyword>
<evidence type="ECO:0000256" key="2">
    <source>
        <dbReference type="ARBA" id="ARBA00022448"/>
    </source>
</evidence>
<feature type="domain" description="TonB-dependent receptor plug" evidence="16">
    <location>
        <begin position="114"/>
        <end position="222"/>
    </location>
</feature>
<name>A0ABS5VQF0_9BACT</name>
<dbReference type="Pfam" id="PF00593">
    <property type="entry name" value="TonB_dep_Rec_b-barrel"/>
    <property type="match status" value="1"/>
</dbReference>
<evidence type="ECO:0000259" key="15">
    <source>
        <dbReference type="Pfam" id="PF00593"/>
    </source>
</evidence>
<dbReference type="Pfam" id="PF13715">
    <property type="entry name" value="CarbopepD_reg_2"/>
    <property type="match status" value="1"/>
</dbReference>
<keyword evidence="6 14" id="KW-0732">Signal</keyword>
<comment type="similarity">
    <text evidence="12 13">Belongs to the TonB-dependent receptor family.</text>
</comment>
<dbReference type="InterPro" id="IPR000531">
    <property type="entry name" value="Beta-barrel_TonB"/>
</dbReference>
<feature type="signal peptide" evidence="14">
    <location>
        <begin position="1"/>
        <end position="19"/>
    </location>
</feature>
<evidence type="ECO:0000256" key="6">
    <source>
        <dbReference type="ARBA" id="ARBA00022729"/>
    </source>
</evidence>
<keyword evidence="4" id="KW-0410">Iron transport</keyword>
<dbReference type="SUPFAM" id="SSF49464">
    <property type="entry name" value="Carboxypeptidase regulatory domain-like"/>
    <property type="match status" value="1"/>
</dbReference>
<dbReference type="RefSeq" id="WP_254152978.1">
    <property type="nucleotide sequence ID" value="NZ_JAHESD010000010.1"/>
</dbReference>
<dbReference type="EMBL" id="JAHESD010000010">
    <property type="protein sequence ID" value="MBT1703009.1"/>
    <property type="molecule type" value="Genomic_DNA"/>
</dbReference>
<dbReference type="InterPro" id="IPR037066">
    <property type="entry name" value="Plug_dom_sf"/>
</dbReference>
<dbReference type="InterPro" id="IPR012910">
    <property type="entry name" value="Plug_dom"/>
</dbReference>
<evidence type="ECO:0000256" key="3">
    <source>
        <dbReference type="ARBA" id="ARBA00022452"/>
    </source>
</evidence>
<keyword evidence="9 13" id="KW-0798">TonB box</keyword>
<dbReference type="PANTHER" id="PTHR32552:SF68">
    <property type="entry name" value="FERRICHROME OUTER MEMBRANE TRANSPORTER_PHAGE RECEPTOR"/>
    <property type="match status" value="1"/>
</dbReference>
<dbReference type="Gene3D" id="2.40.170.20">
    <property type="entry name" value="TonB-dependent receptor, beta-barrel domain"/>
    <property type="match status" value="1"/>
</dbReference>
<dbReference type="Gene3D" id="2.170.130.10">
    <property type="entry name" value="TonB-dependent receptor, plug domain"/>
    <property type="match status" value="1"/>
</dbReference>
<dbReference type="Gene3D" id="2.60.40.1120">
    <property type="entry name" value="Carboxypeptidase-like, regulatory domain"/>
    <property type="match status" value="1"/>
</dbReference>
<evidence type="ECO:0000259" key="16">
    <source>
        <dbReference type="Pfam" id="PF07715"/>
    </source>
</evidence>
<feature type="domain" description="TonB-dependent receptor-like beta-barrel" evidence="15">
    <location>
        <begin position="342"/>
        <end position="780"/>
    </location>
</feature>
<evidence type="ECO:0000256" key="10">
    <source>
        <dbReference type="ARBA" id="ARBA00023136"/>
    </source>
</evidence>
<keyword evidence="8" id="KW-0406">Ion transport</keyword>
<evidence type="ECO:0000256" key="5">
    <source>
        <dbReference type="ARBA" id="ARBA00022692"/>
    </source>
</evidence>
<keyword evidence="5 12" id="KW-0812">Transmembrane</keyword>
<dbReference type="SUPFAM" id="SSF56935">
    <property type="entry name" value="Porins"/>
    <property type="match status" value="1"/>
</dbReference>
<gene>
    <name evidence="17" type="ORF">KK060_06940</name>
</gene>
<evidence type="ECO:0000256" key="1">
    <source>
        <dbReference type="ARBA" id="ARBA00004571"/>
    </source>
</evidence>
<evidence type="ECO:0000256" key="9">
    <source>
        <dbReference type="ARBA" id="ARBA00023077"/>
    </source>
</evidence>
<comment type="subcellular location">
    <subcellularLocation>
        <location evidence="1 12">Cell outer membrane</location>
        <topology evidence="1 12">Multi-pass membrane protein</topology>
    </subcellularLocation>
</comment>
<keyword evidence="11 12" id="KW-0998">Cell outer membrane</keyword>
<dbReference type="PROSITE" id="PS52016">
    <property type="entry name" value="TONB_DEPENDENT_REC_3"/>
    <property type="match status" value="1"/>
</dbReference>
<feature type="chain" id="PRO_5045600295" evidence="14">
    <location>
        <begin position="20"/>
        <end position="822"/>
    </location>
</feature>
<sequence>MLKTFCVTVFMLLSSYCYSQYIVSGVVRDARSRPLPGASVSISDLKQQSVTDQFGQFKFERVPSGNQTLVITFIGFRKKEETIVVSKNTEVQLALEEAPVISEAVVVSATRATDKTPATHTTIEKQDIQQQNFGQDLPFLLNWTPSIVTTSDAGAGVGYTGIRIRGSDQTRINVTINGIPYNDAESLGSFWVNISDIASSSQSIQIQRGVGTSTNGAGAFGATLNLQTNTRNDHAYADFVNAFGSFNTRRHTFNFGSGLLNDHWSFEGRLSKIASDGFIDRAFSDLSSYYFSGGYQTEKTLVKAVMFGGKERTYQAWYGVPESRLNNDNEAMLITAMNEGWNDIQTENLLQSNSRTFNPYQYKNQVDNYQQDNYQLHFSHQFTEAFTWNTSLHYTPGKGYYEEYRYDDKIESYGLNNIIIDDDGSTTDNDTIKTMDMIRRRWLNNDFYGFTYSLNYDKNIWNIVLGGGWNRYDGDHYGELLWAEYAQFPHEYRYYFNNGDKRDFNSYLKTNIQLSNKVNAFIDLQYRRVTYKAKGIENEQEPVDVDADFNFFNPKAGITVTISDHQQLYGFFGMSNREPVRNDFVDFPGNNPKPEKLQNLEVGYRRTGKNYGLNLNYYLMNYKDQLVLTGQLNDVGANIRTNAGESYRMGVEVESALRLTNQLQWNFNFTLSRNKIQSYTEVIEDYGNNFDEYNLIRNTYKSTDISFSPAIIAGSQLKYLPFRGAEIALLSKYVGKQYLDNTQNENRAIDAYFINDIRLSYSWKPSFMKEINFSFLINNVLDNMYESNGYTWGYQAGATTYRENYYYPQAGRNIMGMLTLRF</sequence>
<keyword evidence="7" id="KW-0408">Iron</keyword>
<reference evidence="17 18" key="1">
    <citation type="submission" date="2021-05" db="EMBL/GenBank/DDBJ databases">
        <title>A Polyphasic approach of four new species of the genus Ohtaekwangia: Ohtaekwangia histidinii sp. nov., Ohtaekwangia cretensis sp. nov., Ohtaekwangia indiensis sp. nov., Ohtaekwangia reichenbachii sp. nov. from diverse environment.</title>
        <authorList>
            <person name="Octaviana S."/>
        </authorList>
    </citation>
    <scope>NUCLEOTIDE SEQUENCE [LARGE SCALE GENOMIC DNA]</scope>
    <source>
        <strain evidence="17 18">PWU20</strain>
    </source>
</reference>
<evidence type="ECO:0000313" key="18">
    <source>
        <dbReference type="Proteomes" id="UP000772618"/>
    </source>
</evidence>
<accession>A0ABS5VQF0</accession>
<evidence type="ECO:0000256" key="7">
    <source>
        <dbReference type="ARBA" id="ARBA00023004"/>
    </source>
</evidence>
<dbReference type="InterPro" id="IPR039426">
    <property type="entry name" value="TonB-dep_rcpt-like"/>
</dbReference>
<dbReference type="InterPro" id="IPR036942">
    <property type="entry name" value="Beta-barrel_TonB_sf"/>
</dbReference>
<dbReference type="InterPro" id="IPR008969">
    <property type="entry name" value="CarboxyPept-like_regulatory"/>
</dbReference>
<dbReference type="PANTHER" id="PTHR32552">
    <property type="entry name" value="FERRICHROME IRON RECEPTOR-RELATED"/>
    <property type="match status" value="1"/>
</dbReference>
<evidence type="ECO:0000256" key="12">
    <source>
        <dbReference type="PROSITE-ProRule" id="PRU01360"/>
    </source>
</evidence>
<protein>
    <submittedName>
        <fullName evidence="17">TonB-dependent receptor</fullName>
    </submittedName>
</protein>
<keyword evidence="2 12" id="KW-0813">Transport</keyword>
<evidence type="ECO:0000256" key="4">
    <source>
        <dbReference type="ARBA" id="ARBA00022496"/>
    </source>
</evidence>
<proteinExistence type="inferred from homology"/>
<dbReference type="Pfam" id="PF07715">
    <property type="entry name" value="Plug"/>
    <property type="match status" value="1"/>
</dbReference>
<evidence type="ECO:0000256" key="14">
    <source>
        <dbReference type="SAM" id="SignalP"/>
    </source>
</evidence>
<keyword evidence="18" id="KW-1185">Reference proteome</keyword>
<comment type="caution">
    <text evidence="17">The sequence shown here is derived from an EMBL/GenBank/DDBJ whole genome shotgun (WGS) entry which is preliminary data.</text>
</comment>
<evidence type="ECO:0000256" key="8">
    <source>
        <dbReference type="ARBA" id="ARBA00023065"/>
    </source>
</evidence>
<dbReference type="Proteomes" id="UP000772618">
    <property type="component" value="Unassembled WGS sequence"/>
</dbReference>
<keyword evidence="10 12" id="KW-0472">Membrane</keyword>
<evidence type="ECO:0000313" key="17">
    <source>
        <dbReference type="EMBL" id="MBT1703009.1"/>
    </source>
</evidence>
<keyword evidence="17" id="KW-0675">Receptor</keyword>